<protein>
    <submittedName>
        <fullName evidence="3">Polyferredoxin</fullName>
    </submittedName>
</protein>
<proteinExistence type="predicted"/>
<feature type="transmembrane region" description="Helical" evidence="1">
    <location>
        <begin position="21"/>
        <end position="45"/>
    </location>
</feature>
<gene>
    <name evidence="3" type="ORF">BJ971_004526</name>
</gene>
<accession>A0A7W7MRU8</accession>
<feature type="domain" description="DUF7144" evidence="2">
    <location>
        <begin position="21"/>
        <end position="136"/>
    </location>
</feature>
<dbReference type="EMBL" id="JACHNH010000001">
    <property type="protein sequence ID" value="MBB4763970.1"/>
    <property type="molecule type" value="Genomic_DNA"/>
</dbReference>
<dbReference type="AlphaFoldDB" id="A0A7W7MRU8"/>
<reference evidence="3 4" key="1">
    <citation type="submission" date="2020-08" db="EMBL/GenBank/DDBJ databases">
        <title>Sequencing the genomes of 1000 actinobacteria strains.</title>
        <authorList>
            <person name="Klenk H.-P."/>
        </authorList>
    </citation>
    <scope>NUCLEOTIDE SEQUENCE [LARGE SCALE GENOMIC DNA]</scope>
    <source>
        <strain evidence="3 4">DSM 43149</strain>
    </source>
</reference>
<feature type="transmembrane region" description="Helical" evidence="1">
    <location>
        <begin position="93"/>
        <end position="109"/>
    </location>
</feature>
<feature type="transmembrane region" description="Helical" evidence="1">
    <location>
        <begin position="65"/>
        <end position="86"/>
    </location>
</feature>
<dbReference type="RefSeq" id="WP_184995211.1">
    <property type="nucleotide sequence ID" value="NZ_BOMK01000024.1"/>
</dbReference>
<dbReference type="InterPro" id="IPR055568">
    <property type="entry name" value="DUF7144"/>
</dbReference>
<dbReference type="Pfam" id="PF23636">
    <property type="entry name" value="DUF7144"/>
    <property type="match status" value="1"/>
</dbReference>
<organism evidence="3 4">
    <name type="scientific">Actinoplanes digitatis</name>
    <dbReference type="NCBI Taxonomy" id="1868"/>
    <lineage>
        <taxon>Bacteria</taxon>
        <taxon>Bacillati</taxon>
        <taxon>Actinomycetota</taxon>
        <taxon>Actinomycetes</taxon>
        <taxon>Micromonosporales</taxon>
        <taxon>Micromonosporaceae</taxon>
        <taxon>Actinoplanes</taxon>
    </lineage>
</organism>
<evidence type="ECO:0000256" key="1">
    <source>
        <dbReference type="SAM" id="Phobius"/>
    </source>
</evidence>
<dbReference type="Proteomes" id="UP000578112">
    <property type="component" value="Unassembled WGS sequence"/>
</dbReference>
<comment type="caution">
    <text evidence="3">The sequence shown here is derived from an EMBL/GenBank/DDBJ whole genome shotgun (WGS) entry which is preliminary data.</text>
</comment>
<name>A0A7W7MRU8_9ACTN</name>
<keyword evidence="1" id="KW-1133">Transmembrane helix</keyword>
<keyword evidence="1" id="KW-0472">Membrane</keyword>
<keyword evidence="1" id="KW-0812">Transmembrane</keyword>
<evidence type="ECO:0000313" key="3">
    <source>
        <dbReference type="EMBL" id="MBB4763970.1"/>
    </source>
</evidence>
<keyword evidence="4" id="KW-1185">Reference proteome</keyword>
<evidence type="ECO:0000313" key="4">
    <source>
        <dbReference type="Proteomes" id="UP000578112"/>
    </source>
</evidence>
<evidence type="ECO:0000259" key="2">
    <source>
        <dbReference type="Pfam" id="PF23636"/>
    </source>
</evidence>
<feature type="transmembrane region" description="Helical" evidence="1">
    <location>
        <begin position="115"/>
        <end position="133"/>
    </location>
</feature>
<sequence>MSDQAQAGARAHAEPTGWVGWVVFSGIMMVLLGFFQGLVGLVALFNDTYYLVTRNGLVLSFDYTVWGWIHLLLGIVALLAGFGVLVGQTWARVTGIVLAVLSAIVNIAFLAAYPIWSTIIIAVDVLVIYALAVHGREVKPYE</sequence>